<dbReference type="EMBL" id="NAJO01000102">
    <property type="protein sequence ID" value="OQN95371.1"/>
    <property type="molecule type" value="Genomic_DNA"/>
</dbReference>
<dbReference type="InParanoid" id="A0A1V8S952"/>
<evidence type="ECO:0000313" key="2">
    <source>
        <dbReference type="EMBL" id="OQN95371.1"/>
    </source>
</evidence>
<evidence type="ECO:0000256" key="1">
    <source>
        <dbReference type="SAM" id="Phobius"/>
    </source>
</evidence>
<keyword evidence="1" id="KW-0472">Membrane</keyword>
<name>A0A1V8S952_9PEZI</name>
<reference evidence="3" key="1">
    <citation type="submission" date="2017-03" db="EMBL/GenBank/DDBJ databases">
        <title>Genomes of endolithic fungi from Antarctica.</title>
        <authorList>
            <person name="Coleine C."/>
            <person name="Masonjones S."/>
            <person name="Stajich J.E."/>
        </authorList>
    </citation>
    <scope>NUCLEOTIDE SEQUENCE [LARGE SCALE GENOMIC DNA]</scope>
    <source>
        <strain evidence="3">CCFEE 5527</strain>
    </source>
</reference>
<accession>A0A1V8S952</accession>
<dbReference type="OrthoDB" id="262547at2759"/>
<dbReference type="Pfam" id="PF11735">
    <property type="entry name" value="CAP59_mtransfer"/>
    <property type="match status" value="1"/>
</dbReference>
<protein>
    <recommendedName>
        <fullName evidence="4">Glycosyltransferase family 69 protein</fullName>
    </recommendedName>
</protein>
<keyword evidence="3" id="KW-1185">Reference proteome</keyword>
<feature type="transmembrane region" description="Helical" evidence="1">
    <location>
        <begin position="54"/>
        <end position="76"/>
    </location>
</feature>
<evidence type="ECO:0008006" key="4">
    <source>
        <dbReference type="Google" id="ProtNLM"/>
    </source>
</evidence>
<keyword evidence="1" id="KW-0812">Transmembrane</keyword>
<organism evidence="2 3">
    <name type="scientific">Cryoendolithus antarcticus</name>
    <dbReference type="NCBI Taxonomy" id="1507870"/>
    <lineage>
        <taxon>Eukaryota</taxon>
        <taxon>Fungi</taxon>
        <taxon>Dikarya</taxon>
        <taxon>Ascomycota</taxon>
        <taxon>Pezizomycotina</taxon>
        <taxon>Dothideomycetes</taxon>
        <taxon>Dothideomycetidae</taxon>
        <taxon>Cladosporiales</taxon>
        <taxon>Cladosporiaceae</taxon>
        <taxon>Cryoendolithus</taxon>
    </lineage>
</organism>
<sequence length="512" mass="57351">MALSRGSEIHLLLNDSDADSSERDHIANLELEDFEDDGPKPTWRTRWRLSYHSILQVLGVSLAGVACLVIVAGLFFPSYSNPPRRYKELRNLAREPSGRVNVRNEKIFIAASLYDAGGELVSGDWGKSLLGLIDILGPDNVFLSLYEDNADDGSKIALRAFEKRLSCQSSVVVEDLDVSGLRHVTTLDGQRRLSRIGFLAEVRNRALRPLDDEHSPASAIRFERLLYLNDVIFDPVDAANLLFSTNADEKTGRPRYLAACATDFINSFKFYDTFATRDFEGFDMGVPFYPWFTGAGDGASRKDVLAQTDAVRVKSCWGGMVAFEAQWFQTRTEDALRSGMTNQPVRFRADNETFWESSECCLVHADIAASADAELAAGESGIFMNPYIRVAYSKAVLDRLHFTRRFERLYTPVQAFINWIASRPSFNARQLEQPGDEVVDRVWSWDTATRTGKRVARPVEAPERVHGRYESLTRIARPGSFCGTRHMSFINADNSKGGKRWGTVQAPADKAS</sequence>
<comment type="caution">
    <text evidence="2">The sequence shown here is derived from an EMBL/GenBank/DDBJ whole genome shotgun (WGS) entry which is preliminary data.</text>
</comment>
<dbReference type="InterPro" id="IPR021047">
    <property type="entry name" value="Mannosyltransferase_CMT1"/>
</dbReference>
<evidence type="ECO:0000313" key="3">
    <source>
        <dbReference type="Proteomes" id="UP000192596"/>
    </source>
</evidence>
<dbReference type="PANTHER" id="PTHR34144:SF8">
    <property type="entry name" value="GLYCOSYLTRANSFERASE FAMILY 69 PROTEIN"/>
    <property type="match status" value="1"/>
</dbReference>
<proteinExistence type="predicted"/>
<dbReference type="PANTHER" id="PTHR34144">
    <property type="entry name" value="CHROMOSOME 8, WHOLE GENOME SHOTGUN SEQUENCE"/>
    <property type="match status" value="1"/>
</dbReference>
<dbReference type="Proteomes" id="UP000192596">
    <property type="component" value="Unassembled WGS sequence"/>
</dbReference>
<keyword evidence="1" id="KW-1133">Transmembrane helix</keyword>
<dbReference type="STRING" id="1507870.A0A1V8S952"/>
<gene>
    <name evidence="2" type="ORF">B0A48_18477</name>
</gene>
<dbReference type="AlphaFoldDB" id="A0A1V8S952"/>